<reference evidence="1" key="1">
    <citation type="submission" date="2020-05" db="EMBL/GenBank/DDBJ databases">
        <authorList>
            <person name="Chiriac C."/>
            <person name="Salcher M."/>
            <person name="Ghai R."/>
            <person name="Kavagutti S V."/>
        </authorList>
    </citation>
    <scope>NUCLEOTIDE SEQUENCE</scope>
</reference>
<gene>
    <name evidence="1" type="ORF">UFOVP359_90</name>
</gene>
<sequence>METTLDYINQITEFNDVHEFMNDADLDEALALIVKIMMKPDIPSSQAVVLISKLQAMSAKFGVLATWYTTVEKGPSGSVNNTKKHVYYTMKDSIDKLVDSLKYVARYSLGA</sequence>
<protein>
    <submittedName>
        <fullName evidence="1">Uncharacterized protein</fullName>
    </submittedName>
</protein>
<accession>A0A6J7WVT0</accession>
<dbReference type="EMBL" id="LR798295">
    <property type="protein sequence ID" value="CAB5221830.1"/>
    <property type="molecule type" value="Genomic_DNA"/>
</dbReference>
<organism evidence="1">
    <name type="scientific">uncultured Caudovirales phage</name>
    <dbReference type="NCBI Taxonomy" id="2100421"/>
    <lineage>
        <taxon>Viruses</taxon>
        <taxon>Duplodnaviria</taxon>
        <taxon>Heunggongvirae</taxon>
        <taxon>Uroviricota</taxon>
        <taxon>Caudoviricetes</taxon>
        <taxon>Peduoviridae</taxon>
        <taxon>Maltschvirus</taxon>
        <taxon>Maltschvirus maltsch</taxon>
    </lineage>
</organism>
<evidence type="ECO:0000313" key="1">
    <source>
        <dbReference type="EMBL" id="CAB5221830.1"/>
    </source>
</evidence>
<name>A0A6J7WVT0_9CAUD</name>
<proteinExistence type="predicted"/>